<dbReference type="Proteomes" id="UP001623661">
    <property type="component" value="Unassembled WGS sequence"/>
</dbReference>
<dbReference type="EMBL" id="JBJHZY010000001">
    <property type="protein sequence ID" value="MFL0267597.1"/>
    <property type="molecule type" value="Genomic_DNA"/>
</dbReference>
<sequence>MLNPKYIYEKRKKRYESLLLELKHTSNFISALRFIIFAAALIFTVYTFLHKKYYMSTIIFFVGLAIFIILMLKHNKVIENRKLAEAILHINELSLLRLSDEWKSFKDKGEDFIDNDHNYADDLDIFGENSLFQWINNAYTPLGRIQLKNHLCFPRLDKNAIYESQEAIKELSKNVGFRQELAAEGSFIVTNKSENEEMFYWAEKANLTYKNGFLKFLIFLMPLAAVISILLFLFFHVIGYVIPLIFMAVNLGILKLQEKQRSEILDTIYKYKKNLKLFHKMIKLIEEKNFHSKLLMDIKHEFIGENFKASKAINKLSKISDKVSDRRNLFSILLNAIFLWDFHLITQLENWKKQYGKLVMPWLNAIGDMEALSSLSIIGFDNPEWTLPVIDNSLKVRAENIAHPLLSKDAVSNGVEINRSSSILLITGSNMSGKSTFLRTIGINLVLAYAGASVRAAEFSCGLMNIYTCMRISDNLEKNISSFYAEIIRIKKIVTAAKGGETVFFLLDEIFKGTNSLDRHTGAEALINMLSKENTLGIVSTHDLELGDLENKNQKVKNYNFQEYYKKNEIQFDYKLRKGISATRNAKFLMKLAGIEFIE</sequence>
<keyword evidence="7" id="KW-1185">Reference proteome</keyword>
<dbReference type="CDD" id="cd03283">
    <property type="entry name" value="ABC_MutS-like"/>
    <property type="match status" value="1"/>
</dbReference>
<dbReference type="Gene3D" id="3.40.50.300">
    <property type="entry name" value="P-loop containing nucleotide triphosphate hydrolases"/>
    <property type="match status" value="1"/>
</dbReference>
<feature type="transmembrane region" description="Helical" evidence="4">
    <location>
        <begin position="213"/>
        <end position="231"/>
    </location>
</feature>
<evidence type="ECO:0000256" key="4">
    <source>
        <dbReference type="SAM" id="Phobius"/>
    </source>
</evidence>
<feature type="domain" description="DNA mismatch repair proteins mutS family" evidence="5">
    <location>
        <begin position="421"/>
        <end position="599"/>
    </location>
</feature>
<dbReference type="PANTHER" id="PTHR11361">
    <property type="entry name" value="DNA MISMATCH REPAIR PROTEIN MUTS FAMILY MEMBER"/>
    <property type="match status" value="1"/>
</dbReference>
<accession>A0ABW8TQ31</accession>
<dbReference type="InterPro" id="IPR000432">
    <property type="entry name" value="DNA_mismatch_repair_MutS_C"/>
</dbReference>
<evidence type="ECO:0000259" key="5">
    <source>
        <dbReference type="SMART" id="SM00534"/>
    </source>
</evidence>
<reference evidence="6 7" key="1">
    <citation type="submission" date="2024-11" db="EMBL/GenBank/DDBJ databases">
        <authorList>
            <person name="Heng Y.C."/>
            <person name="Lim A.C.H."/>
            <person name="Lee J.K.Y."/>
            <person name="Kittelmann S."/>
        </authorList>
    </citation>
    <scope>NUCLEOTIDE SEQUENCE [LARGE SCALE GENOMIC DNA]</scope>
    <source>
        <strain evidence="6 7">WILCCON 0202</strain>
    </source>
</reference>
<dbReference type="InterPro" id="IPR027417">
    <property type="entry name" value="P-loop_NTPase"/>
</dbReference>
<dbReference type="Gene3D" id="1.10.1420.10">
    <property type="match status" value="1"/>
</dbReference>
<dbReference type="Pfam" id="PF00488">
    <property type="entry name" value="MutS_V"/>
    <property type="match status" value="1"/>
</dbReference>
<dbReference type="SMART" id="SM00534">
    <property type="entry name" value="MUTSac"/>
    <property type="match status" value="1"/>
</dbReference>
<gene>
    <name evidence="6" type="ORF">ACJDUH_05720</name>
</gene>
<keyword evidence="2" id="KW-0067">ATP-binding</keyword>
<dbReference type="RefSeq" id="WP_406764197.1">
    <property type="nucleotide sequence ID" value="NZ_JBJHZY010000001.1"/>
</dbReference>
<dbReference type="InterPro" id="IPR036187">
    <property type="entry name" value="DNA_mismatch_repair_MutS_sf"/>
</dbReference>
<evidence type="ECO:0000256" key="2">
    <source>
        <dbReference type="ARBA" id="ARBA00022840"/>
    </source>
</evidence>
<keyword evidence="1" id="KW-0547">Nucleotide-binding</keyword>
<protein>
    <submittedName>
        <fullName evidence="6">MutS-related protein</fullName>
    </submittedName>
</protein>
<feature type="transmembrane region" description="Helical" evidence="4">
    <location>
        <begin position="53"/>
        <end position="72"/>
    </location>
</feature>
<comment type="caution">
    <text evidence="6">The sequence shown here is derived from an EMBL/GenBank/DDBJ whole genome shotgun (WGS) entry which is preliminary data.</text>
</comment>
<keyword evidence="4" id="KW-0812">Transmembrane</keyword>
<feature type="transmembrane region" description="Helical" evidence="4">
    <location>
        <begin position="28"/>
        <end position="47"/>
    </location>
</feature>
<proteinExistence type="predicted"/>
<evidence type="ECO:0000313" key="7">
    <source>
        <dbReference type="Proteomes" id="UP001623661"/>
    </source>
</evidence>
<evidence type="ECO:0000313" key="6">
    <source>
        <dbReference type="EMBL" id="MFL0267597.1"/>
    </source>
</evidence>
<dbReference type="SUPFAM" id="SSF52540">
    <property type="entry name" value="P-loop containing nucleoside triphosphate hydrolases"/>
    <property type="match status" value="1"/>
</dbReference>
<dbReference type="PANTHER" id="PTHR11361:SF99">
    <property type="entry name" value="DNA MISMATCH REPAIR PROTEIN"/>
    <property type="match status" value="1"/>
</dbReference>
<keyword evidence="4" id="KW-1133">Transmembrane helix</keyword>
<evidence type="ECO:0000256" key="1">
    <source>
        <dbReference type="ARBA" id="ARBA00022741"/>
    </source>
</evidence>
<name>A0ABW8TQ31_9CLOT</name>
<keyword evidence="3" id="KW-0238">DNA-binding</keyword>
<dbReference type="InterPro" id="IPR045076">
    <property type="entry name" value="MutS"/>
</dbReference>
<evidence type="ECO:0000256" key="3">
    <source>
        <dbReference type="ARBA" id="ARBA00023125"/>
    </source>
</evidence>
<organism evidence="6 7">
    <name type="scientific">Candidatus Clostridium radicumherbarum</name>
    <dbReference type="NCBI Taxonomy" id="3381662"/>
    <lineage>
        <taxon>Bacteria</taxon>
        <taxon>Bacillati</taxon>
        <taxon>Bacillota</taxon>
        <taxon>Clostridia</taxon>
        <taxon>Eubacteriales</taxon>
        <taxon>Clostridiaceae</taxon>
        <taxon>Clostridium</taxon>
    </lineage>
</organism>
<dbReference type="SUPFAM" id="SSF48334">
    <property type="entry name" value="DNA repair protein MutS, domain III"/>
    <property type="match status" value="1"/>
</dbReference>
<keyword evidence="4" id="KW-0472">Membrane</keyword>